<proteinExistence type="predicted"/>
<organism evidence="1 2">
    <name type="scientific">Dentiscutata heterogama</name>
    <dbReference type="NCBI Taxonomy" id="1316150"/>
    <lineage>
        <taxon>Eukaryota</taxon>
        <taxon>Fungi</taxon>
        <taxon>Fungi incertae sedis</taxon>
        <taxon>Mucoromycota</taxon>
        <taxon>Glomeromycotina</taxon>
        <taxon>Glomeromycetes</taxon>
        <taxon>Diversisporales</taxon>
        <taxon>Gigasporaceae</taxon>
        <taxon>Dentiscutata</taxon>
    </lineage>
</organism>
<keyword evidence="2" id="KW-1185">Reference proteome</keyword>
<feature type="non-terminal residue" evidence="1">
    <location>
        <position position="1"/>
    </location>
</feature>
<evidence type="ECO:0000313" key="1">
    <source>
        <dbReference type="EMBL" id="CAG8627286.1"/>
    </source>
</evidence>
<comment type="caution">
    <text evidence="1">The sequence shown here is derived from an EMBL/GenBank/DDBJ whole genome shotgun (WGS) entry which is preliminary data.</text>
</comment>
<sequence length="59" mass="7023">DVDLDNDITHETIDEQINEVLRYRWRCGSCGKNMECDVYIIKQAFTNFSIVFDDFLNKM</sequence>
<dbReference type="EMBL" id="CAJVPU010012856">
    <property type="protein sequence ID" value="CAG8627286.1"/>
    <property type="molecule type" value="Genomic_DNA"/>
</dbReference>
<dbReference type="Proteomes" id="UP000789702">
    <property type="component" value="Unassembled WGS sequence"/>
</dbReference>
<accession>A0ACA9N193</accession>
<name>A0ACA9N193_9GLOM</name>
<reference evidence="1" key="1">
    <citation type="submission" date="2021-06" db="EMBL/GenBank/DDBJ databases">
        <authorList>
            <person name="Kallberg Y."/>
            <person name="Tangrot J."/>
            <person name="Rosling A."/>
        </authorList>
    </citation>
    <scope>NUCLEOTIDE SEQUENCE</scope>
    <source>
        <strain evidence="1">IL203A</strain>
    </source>
</reference>
<evidence type="ECO:0000313" key="2">
    <source>
        <dbReference type="Proteomes" id="UP000789702"/>
    </source>
</evidence>
<protein>
    <submittedName>
        <fullName evidence="1">1498_t:CDS:1</fullName>
    </submittedName>
</protein>
<gene>
    <name evidence="1" type="ORF">DHETER_LOCUS8259</name>
</gene>
<feature type="non-terminal residue" evidence="1">
    <location>
        <position position="59"/>
    </location>
</feature>